<dbReference type="InterPro" id="IPR024775">
    <property type="entry name" value="DinB-like"/>
</dbReference>
<feature type="domain" description="DinB-like" evidence="1">
    <location>
        <begin position="11"/>
        <end position="140"/>
    </location>
</feature>
<organism evidence="2 3">
    <name type="scientific">Zhouia amylolytica</name>
    <dbReference type="NCBI Taxonomy" id="376730"/>
    <lineage>
        <taxon>Bacteria</taxon>
        <taxon>Pseudomonadati</taxon>
        <taxon>Bacteroidota</taxon>
        <taxon>Flavobacteriia</taxon>
        <taxon>Flavobacteriales</taxon>
        <taxon>Flavobacteriaceae</taxon>
        <taxon>Zhouia</taxon>
    </lineage>
</organism>
<dbReference type="EMBL" id="FPAG01000001">
    <property type="protein sequence ID" value="SFS40813.1"/>
    <property type="molecule type" value="Genomic_DNA"/>
</dbReference>
<dbReference type="Gene3D" id="1.20.120.450">
    <property type="entry name" value="dinb family like domain"/>
    <property type="match status" value="1"/>
</dbReference>
<dbReference type="SUPFAM" id="SSF109854">
    <property type="entry name" value="DinB/YfiT-like putative metalloenzymes"/>
    <property type="match status" value="1"/>
</dbReference>
<dbReference type="InterPro" id="IPR034660">
    <property type="entry name" value="DinB/YfiT-like"/>
</dbReference>
<sequence>MSATELLILNFSETRRRSAKLWRGIPVEYLNWRPDKNAFSLIEIIRHVLEGEHLYHKIIEGEGVLGVYKSPWESLSYGNVEKELDFAQKYRESFIGMIKKLSDTDLDSIRIVRKELGQNKKLGDYLNRMVYHEAVHAGQVLSYLRTLGVDRPLVWD</sequence>
<evidence type="ECO:0000313" key="3">
    <source>
        <dbReference type="Proteomes" id="UP000183209"/>
    </source>
</evidence>
<evidence type="ECO:0000259" key="1">
    <source>
        <dbReference type="Pfam" id="PF12867"/>
    </source>
</evidence>
<name>A0A1I6PKT9_9FLAO</name>
<dbReference type="Proteomes" id="UP000183209">
    <property type="component" value="Unassembled WGS sequence"/>
</dbReference>
<accession>A0A1I6PKT9</accession>
<dbReference type="OrthoDB" id="119432at2"/>
<dbReference type="AlphaFoldDB" id="A0A1I6PKT9"/>
<protein>
    <submittedName>
        <fullName evidence="2">Uncharacterized damage-inducible protein DinB (Forms a four-helix bundle)</fullName>
    </submittedName>
</protein>
<reference evidence="2 3" key="1">
    <citation type="submission" date="2016-10" db="EMBL/GenBank/DDBJ databases">
        <authorList>
            <person name="de Groot N.N."/>
        </authorList>
    </citation>
    <scope>NUCLEOTIDE SEQUENCE [LARGE SCALE GENOMIC DNA]</scope>
    <source>
        <strain evidence="2 3">CGMCC 1.6114</strain>
    </source>
</reference>
<gene>
    <name evidence="2" type="ORF">SAMN04487906_0356</name>
</gene>
<dbReference type="Pfam" id="PF12867">
    <property type="entry name" value="DinB_2"/>
    <property type="match status" value="1"/>
</dbReference>
<evidence type="ECO:0000313" key="2">
    <source>
        <dbReference type="EMBL" id="SFS40813.1"/>
    </source>
</evidence>
<proteinExistence type="predicted"/>
<dbReference type="RefSeq" id="WP_074976507.1">
    <property type="nucleotide sequence ID" value="NZ_FPAG01000001.1"/>
</dbReference>